<dbReference type="OrthoDB" id="1854460at2759"/>
<evidence type="ECO:0000313" key="3">
    <source>
        <dbReference type="EMBL" id="GAU35925.1"/>
    </source>
</evidence>
<dbReference type="InterPro" id="IPR027944">
    <property type="entry name" value="SEO_C"/>
</dbReference>
<sequence length="704" mass="80409">MEMVPRKMQSRATRHIFSASDDTVMTKQIRATHAPIEEHVDARPLLYVVQDIFRQAASLIPDIVQGKQVQMGAMKDNTNESDLFDMLEISYHTINKISCEISCKCLMGGGDAHATTIGILGMLSSYSWDAKAVIALAAFAANLGEFWLVAQLYATNRLAKSVALLKHIHETLNHVDDLGPKFEAVNNLLKAMLDVTNCIVEFHELPDQYIDYEAPETQTASSLIPSAVYWTIRSIVACASHILGIIGLGQGYMTSTIETWELSSLTHKLDNMNGHLQKQLSICRQHLDDNKQREAFQTLCHLFETSHQDNIQVLKALIRCKDDPLPLFNGSTKQRVSIEVLRKKIVLLYITDLHHISDQEVVIFEQMFQESRQDSTRLESQYELVWIPVVEKGTAWTESKLKFEKLQSMMPWYSVYDPSLLEPATIRYIKEVWLFNTKPMLVVLDPQGKVVNLNAVHMMWIWGSMAYPFSSLREEALWKEETWGLALLADTIDPLLFDWVSTGKYICLYGGDDMEWIRKFTSAAKSMARTLQIPLEMMYVGKSNPGQKVRKINKTIYEENLSSILADPTIIWFFWVRLESMWHSKLQQSKTVENDQIMLEIMRILSFDSSDQGWAVISQGTVKMTQGKGDSFLKCLNEFDEWKDNVNDKGVLPAMDDYIQGIQQPHHCNRLILPGVEGTIPDKIVCAECGQPMEKFYMYRCCNE</sequence>
<evidence type="ECO:0000259" key="2">
    <source>
        <dbReference type="Pfam" id="PF14577"/>
    </source>
</evidence>
<feature type="domain" description="Sieve element occlusion C-terminal" evidence="2">
    <location>
        <begin position="473"/>
        <end position="703"/>
    </location>
</feature>
<dbReference type="Pfam" id="PF14576">
    <property type="entry name" value="SEO_N"/>
    <property type="match status" value="1"/>
</dbReference>
<dbReference type="GO" id="GO:0010088">
    <property type="term" value="P:phloem development"/>
    <property type="evidence" value="ECO:0007669"/>
    <property type="project" value="InterPro"/>
</dbReference>
<dbReference type="EMBL" id="DF973609">
    <property type="protein sequence ID" value="GAU35925.1"/>
    <property type="molecule type" value="Genomic_DNA"/>
</dbReference>
<dbReference type="InterPro" id="IPR027942">
    <property type="entry name" value="SEO_N"/>
</dbReference>
<name>A0A2Z6NJ24_TRISU</name>
<evidence type="ECO:0000313" key="4">
    <source>
        <dbReference type="Proteomes" id="UP000242715"/>
    </source>
</evidence>
<evidence type="ECO:0000259" key="1">
    <source>
        <dbReference type="Pfam" id="PF14576"/>
    </source>
</evidence>
<reference evidence="4" key="1">
    <citation type="journal article" date="2017" name="Front. Plant Sci.">
        <title>Climate Clever Clovers: New Paradigm to Reduce the Environmental Footprint of Ruminants by Breeding Low Methanogenic Forages Utilizing Haplotype Variation.</title>
        <authorList>
            <person name="Kaur P."/>
            <person name="Appels R."/>
            <person name="Bayer P.E."/>
            <person name="Keeble-Gagnere G."/>
            <person name="Wang J."/>
            <person name="Hirakawa H."/>
            <person name="Shirasawa K."/>
            <person name="Vercoe P."/>
            <person name="Stefanova K."/>
            <person name="Durmic Z."/>
            <person name="Nichols P."/>
            <person name="Revell C."/>
            <person name="Isobe S.N."/>
            <person name="Edwards D."/>
            <person name="Erskine W."/>
        </authorList>
    </citation>
    <scope>NUCLEOTIDE SEQUENCE [LARGE SCALE GENOMIC DNA]</scope>
    <source>
        <strain evidence="4">cv. Daliak</strain>
    </source>
</reference>
<evidence type="ECO:0008006" key="5">
    <source>
        <dbReference type="Google" id="ProtNLM"/>
    </source>
</evidence>
<protein>
    <recommendedName>
        <fullName evidence="5">Sieve element occlusion N-terminal domain-containing protein</fullName>
    </recommendedName>
</protein>
<gene>
    <name evidence="3" type="ORF">TSUD_69580</name>
</gene>
<proteinExistence type="predicted"/>
<dbReference type="AlphaFoldDB" id="A0A2Z6NJ24"/>
<dbReference type="Proteomes" id="UP000242715">
    <property type="component" value="Unassembled WGS sequence"/>
</dbReference>
<dbReference type="InterPro" id="IPR039299">
    <property type="entry name" value="SEOA"/>
</dbReference>
<dbReference type="PANTHER" id="PTHR33232:SF10">
    <property type="entry name" value="SIEVE ELEMENT OCCLUSION-RELATED"/>
    <property type="match status" value="1"/>
</dbReference>
<dbReference type="Pfam" id="PF14577">
    <property type="entry name" value="SEO_C"/>
    <property type="match status" value="1"/>
</dbReference>
<dbReference type="PANTHER" id="PTHR33232">
    <property type="entry name" value="PROTEIN SIEVE ELEMENT OCCLUSION B-LIKE"/>
    <property type="match status" value="1"/>
</dbReference>
<accession>A0A2Z6NJ24</accession>
<keyword evidence="4" id="KW-1185">Reference proteome</keyword>
<organism evidence="3 4">
    <name type="scientific">Trifolium subterraneum</name>
    <name type="common">Subterranean clover</name>
    <dbReference type="NCBI Taxonomy" id="3900"/>
    <lineage>
        <taxon>Eukaryota</taxon>
        <taxon>Viridiplantae</taxon>
        <taxon>Streptophyta</taxon>
        <taxon>Embryophyta</taxon>
        <taxon>Tracheophyta</taxon>
        <taxon>Spermatophyta</taxon>
        <taxon>Magnoliopsida</taxon>
        <taxon>eudicotyledons</taxon>
        <taxon>Gunneridae</taxon>
        <taxon>Pentapetalae</taxon>
        <taxon>rosids</taxon>
        <taxon>fabids</taxon>
        <taxon>Fabales</taxon>
        <taxon>Fabaceae</taxon>
        <taxon>Papilionoideae</taxon>
        <taxon>50 kb inversion clade</taxon>
        <taxon>NPAAA clade</taxon>
        <taxon>Hologalegina</taxon>
        <taxon>IRL clade</taxon>
        <taxon>Trifolieae</taxon>
        <taxon>Trifolium</taxon>
    </lineage>
</organism>
<feature type="domain" description="Sieve element occlusion N-terminal" evidence="1">
    <location>
        <begin position="20"/>
        <end position="307"/>
    </location>
</feature>